<reference evidence="8 9" key="1">
    <citation type="submission" date="2012-09" db="EMBL/GenBank/DDBJ databases">
        <title>Genome Sequence of alkane-degrading Bacterium Alcanivorax venustensis ISO4.</title>
        <authorList>
            <person name="Lai Q."/>
            <person name="Shao Z."/>
        </authorList>
    </citation>
    <scope>NUCLEOTIDE SEQUENCE [LARGE SCALE GENOMIC DNA]</scope>
    <source>
        <strain evidence="8 9">ISO4</strain>
    </source>
</reference>
<evidence type="ECO:0000259" key="7">
    <source>
        <dbReference type="Pfam" id="PF01545"/>
    </source>
</evidence>
<feature type="transmembrane region" description="Helical" evidence="6">
    <location>
        <begin position="111"/>
        <end position="130"/>
    </location>
</feature>
<dbReference type="Proteomes" id="UP000644441">
    <property type="component" value="Unassembled WGS sequence"/>
</dbReference>
<accession>A0ABS0ABU1</accession>
<sequence length="217" mass="22592">MACCEPELNHQAPAAYRNVLIAVLAINLVMFAVEAAVGLFSGSRALRADALDFLGDAATYGITLWALGQSLTWRFRAARIKGFSLLLLGLLVLADSLVSLITGAAPPGVMMSGIGALALVANLTSLMLLVRYRQGDANIRSAWLCTRNDVLANISVIVAGLLVLASGSHWPDVLVAMAIAGLFCHSAVSILRQANAEQRAGQRDGPGPGGDGCGPAR</sequence>
<evidence type="ECO:0000256" key="1">
    <source>
        <dbReference type="ARBA" id="ARBA00004141"/>
    </source>
</evidence>
<evidence type="ECO:0000256" key="2">
    <source>
        <dbReference type="ARBA" id="ARBA00022692"/>
    </source>
</evidence>
<dbReference type="EMBL" id="ARXR01000001">
    <property type="protein sequence ID" value="MBF5051514.1"/>
    <property type="molecule type" value="Genomic_DNA"/>
</dbReference>
<evidence type="ECO:0000256" key="6">
    <source>
        <dbReference type="SAM" id="Phobius"/>
    </source>
</evidence>
<evidence type="ECO:0000256" key="3">
    <source>
        <dbReference type="ARBA" id="ARBA00022989"/>
    </source>
</evidence>
<dbReference type="InterPro" id="IPR058533">
    <property type="entry name" value="Cation_efflux_TM"/>
</dbReference>
<evidence type="ECO:0000256" key="4">
    <source>
        <dbReference type="ARBA" id="ARBA00023136"/>
    </source>
</evidence>
<feature type="transmembrane region" description="Helical" evidence="6">
    <location>
        <begin position="85"/>
        <end position="105"/>
    </location>
</feature>
<comment type="caution">
    <text evidence="8">The sequence shown here is derived from an EMBL/GenBank/DDBJ whole genome shotgun (WGS) entry which is preliminary data.</text>
</comment>
<keyword evidence="3 6" id="KW-1133">Transmembrane helix</keyword>
<dbReference type="Pfam" id="PF01545">
    <property type="entry name" value="Cation_efflux"/>
    <property type="match status" value="2"/>
</dbReference>
<evidence type="ECO:0000313" key="8">
    <source>
        <dbReference type="EMBL" id="MBF5051514.1"/>
    </source>
</evidence>
<dbReference type="SUPFAM" id="SSF161111">
    <property type="entry name" value="Cation efflux protein transmembrane domain-like"/>
    <property type="match status" value="1"/>
</dbReference>
<organism evidence="8 9">
    <name type="scientific">Alloalcanivorax venustensis ISO4</name>
    <dbReference type="NCBI Taxonomy" id="1177184"/>
    <lineage>
        <taxon>Bacteria</taxon>
        <taxon>Pseudomonadati</taxon>
        <taxon>Pseudomonadota</taxon>
        <taxon>Gammaproteobacteria</taxon>
        <taxon>Oceanospirillales</taxon>
        <taxon>Alcanivoracaceae</taxon>
        <taxon>Alloalcanivorax</taxon>
    </lineage>
</organism>
<evidence type="ECO:0000256" key="5">
    <source>
        <dbReference type="SAM" id="MobiDB-lite"/>
    </source>
</evidence>
<keyword evidence="4 6" id="KW-0472">Membrane</keyword>
<keyword evidence="9" id="KW-1185">Reference proteome</keyword>
<gene>
    <name evidence="8" type="ORF">ISO4_00116</name>
</gene>
<feature type="compositionally biased region" description="Gly residues" evidence="5">
    <location>
        <begin position="204"/>
        <end position="217"/>
    </location>
</feature>
<feature type="region of interest" description="Disordered" evidence="5">
    <location>
        <begin position="197"/>
        <end position="217"/>
    </location>
</feature>
<dbReference type="RefSeq" id="WP_067604948.1">
    <property type="nucleotide sequence ID" value="NZ_ARXR01000001.1"/>
</dbReference>
<protein>
    <submittedName>
        <fullName evidence="8">CDF family cobalt/cadmium/zinc transporter</fullName>
    </submittedName>
</protein>
<feature type="transmembrane region" description="Helical" evidence="6">
    <location>
        <begin position="173"/>
        <end position="191"/>
    </location>
</feature>
<proteinExistence type="predicted"/>
<feature type="domain" description="Cation efflux protein transmembrane" evidence="7">
    <location>
        <begin position="80"/>
        <end position="193"/>
    </location>
</feature>
<feature type="transmembrane region" description="Helical" evidence="6">
    <location>
        <begin position="150"/>
        <end position="167"/>
    </location>
</feature>
<feature type="domain" description="Cation efflux protein transmembrane" evidence="7">
    <location>
        <begin position="20"/>
        <end position="69"/>
    </location>
</feature>
<evidence type="ECO:0000313" key="9">
    <source>
        <dbReference type="Proteomes" id="UP000644441"/>
    </source>
</evidence>
<keyword evidence="2 6" id="KW-0812">Transmembrane</keyword>
<name>A0ABS0ABU1_9GAMM</name>
<feature type="transmembrane region" description="Helical" evidence="6">
    <location>
        <begin position="19"/>
        <end position="41"/>
    </location>
</feature>
<dbReference type="Gene3D" id="1.20.1510.10">
    <property type="entry name" value="Cation efflux protein transmembrane domain"/>
    <property type="match status" value="1"/>
</dbReference>
<dbReference type="InterPro" id="IPR027469">
    <property type="entry name" value="Cation_efflux_TMD_sf"/>
</dbReference>
<feature type="transmembrane region" description="Helical" evidence="6">
    <location>
        <begin position="53"/>
        <end position="73"/>
    </location>
</feature>
<comment type="subcellular location">
    <subcellularLocation>
        <location evidence="1">Membrane</location>
        <topology evidence="1">Multi-pass membrane protein</topology>
    </subcellularLocation>
</comment>